<dbReference type="CDD" id="cd08831">
    <property type="entry name" value="ArfGap_ArfGap2_3_like"/>
    <property type="match status" value="1"/>
</dbReference>
<feature type="compositionally biased region" description="Basic and acidic residues" evidence="6">
    <location>
        <begin position="363"/>
        <end position="374"/>
    </location>
</feature>
<keyword evidence="1" id="KW-0343">GTPase activation</keyword>
<feature type="domain" description="Arf-GAP" evidence="7">
    <location>
        <begin position="11"/>
        <end position="90"/>
    </location>
</feature>
<dbReference type="PANTHER" id="PTHR45686:SF4">
    <property type="entry name" value="ADP-RIBOSYLATION FACTOR GTPASE ACTIVATING PROTEIN 3, ISOFORM H"/>
    <property type="match status" value="1"/>
</dbReference>
<dbReference type="STRING" id="289078.A0A2X0KZ63"/>
<dbReference type="AlphaFoldDB" id="A0A2X0KZ63"/>
<dbReference type="SUPFAM" id="SSF57863">
    <property type="entry name" value="ArfGap/RecO-like zinc finger"/>
    <property type="match status" value="1"/>
</dbReference>
<evidence type="ECO:0000256" key="3">
    <source>
        <dbReference type="ARBA" id="ARBA00022771"/>
    </source>
</evidence>
<dbReference type="Gene3D" id="1.10.220.150">
    <property type="entry name" value="Arf GTPase activating protein"/>
    <property type="match status" value="1"/>
</dbReference>
<feature type="region of interest" description="Disordered" evidence="6">
    <location>
        <begin position="185"/>
        <end position="295"/>
    </location>
</feature>
<accession>A0A2X0KZ63</accession>
<evidence type="ECO:0000256" key="1">
    <source>
        <dbReference type="ARBA" id="ARBA00022468"/>
    </source>
</evidence>
<evidence type="ECO:0000259" key="7">
    <source>
        <dbReference type="PROSITE" id="PS50115"/>
    </source>
</evidence>
<evidence type="ECO:0000256" key="2">
    <source>
        <dbReference type="ARBA" id="ARBA00022723"/>
    </source>
</evidence>
<dbReference type="GO" id="GO:0048205">
    <property type="term" value="P:COPI coating of Golgi vesicle"/>
    <property type="evidence" value="ECO:0007669"/>
    <property type="project" value="TreeGrafter"/>
</dbReference>
<dbReference type="OrthoDB" id="983479at2759"/>
<dbReference type="InterPro" id="IPR001164">
    <property type="entry name" value="ArfGAP_dom"/>
</dbReference>
<evidence type="ECO:0000313" key="9">
    <source>
        <dbReference type="Proteomes" id="UP000249723"/>
    </source>
</evidence>
<dbReference type="Pfam" id="PF01412">
    <property type="entry name" value="ArfGap"/>
    <property type="match status" value="1"/>
</dbReference>
<protein>
    <submittedName>
        <fullName evidence="8">BZ3500_MvSof-1268-A1-R1_Chr10-2g02981 protein</fullName>
    </submittedName>
</protein>
<name>A0A2X0KZ63_9BASI</name>
<sequence length="538" mass="55983">MSMSATSKERDSIFAVLRAQKANKMCADCRAKNPTWSSVTFGVYICLDCSSGHRNAGVHVTFVRSTNLDVWSWKQLRVMKVGGNAAFNDFCARHPGSVQNSQDTTAKYTSRAATLYKDELAKRAAEDERIFGPHLVNVEGANIDAAASAQAGGAAAGDFFDTWDAAPKPKATLAPVQPNLISFGLSPGNTPLNSRPGSPAVTAAGNGSRSGTPLPRTGSPASGTSPAASATPAAAAPPRTVTSSALRTTRATAAGASRPRTTLGATRTTSSSGLSGGSSLGGGGGAAKGKLGGVKKVGGTVNFEEAERKAREEEQRIKQLGYDSRAEAEAAQKAAAASAAASSAATRGSRNGTTSGTGVGAKAAERKESVDTERLGMGIKRLGFGQTMGMSGSESAALAEKERKLAERRARGFGDDYQEPVDNYARKTFGAQKGISSDMYHQTGAYDANSAKEAKERLQQFNGATAISSSMYYGRNEDEDNEGEESILQANGLGGLEASARDAVRNFMETTGIESADDVHLALRQGASKLSDFINRYA</sequence>
<dbReference type="EMBL" id="FMWP01000117">
    <property type="protein sequence ID" value="SDA01869.1"/>
    <property type="molecule type" value="Genomic_DNA"/>
</dbReference>
<feature type="compositionally biased region" description="Polar residues" evidence="6">
    <location>
        <begin position="187"/>
        <end position="196"/>
    </location>
</feature>
<feature type="compositionally biased region" description="Gly residues" evidence="6">
    <location>
        <begin position="274"/>
        <end position="295"/>
    </location>
</feature>
<dbReference type="InterPro" id="IPR037278">
    <property type="entry name" value="ARFGAP/RecO"/>
</dbReference>
<evidence type="ECO:0000313" key="8">
    <source>
        <dbReference type="EMBL" id="SDA01869.1"/>
    </source>
</evidence>
<feature type="compositionally biased region" description="Low complexity" evidence="6">
    <location>
        <begin position="341"/>
        <end position="356"/>
    </location>
</feature>
<evidence type="ECO:0000256" key="4">
    <source>
        <dbReference type="ARBA" id="ARBA00022833"/>
    </source>
</evidence>
<dbReference type="PROSITE" id="PS50115">
    <property type="entry name" value="ARFGAP"/>
    <property type="match status" value="1"/>
</dbReference>
<evidence type="ECO:0000256" key="5">
    <source>
        <dbReference type="PROSITE-ProRule" id="PRU00288"/>
    </source>
</evidence>
<keyword evidence="4" id="KW-0862">Zinc</keyword>
<evidence type="ECO:0000256" key="6">
    <source>
        <dbReference type="SAM" id="MobiDB-lite"/>
    </source>
</evidence>
<organism evidence="8 9">
    <name type="scientific">Microbotryum saponariae</name>
    <dbReference type="NCBI Taxonomy" id="289078"/>
    <lineage>
        <taxon>Eukaryota</taxon>
        <taxon>Fungi</taxon>
        <taxon>Dikarya</taxon>
        <taxon>Basidiomycota</taxon>
        <taxon>Pucciniomycotina</taxon>
        <taxon>Microbotryomycetes</taxon>
        <taxon>Microbotryales</taxon>
        <taxon>Microbotryaceae</taxon>
        <taxon>Microbotryum</taxon>
    </lineage>
</organism>
<dbReference type="PANTHER" id="PTHR45686">
    <property type="entry name" value="ADP-RIBOSYLATION FACTOR GTPASE ACTIVATING PROTEIN 3, ISOFORM H-RELATED"/>
    <property type="match status" value="1"/>
</dbReference>
<gene>
    <name evidence="8" type="ORF">BZ3500_MVSOF-1268-A1-R1_CHR10-2G02981</name>
</gene>
<feature type="compositionally biased region" description="Low complexity" evidence="6">
    <location>
        <begin position="217"/>
        <end position="273"/>
    </location>
</feature>
<dbReference type="Proteomes" id="UP000249723">
    <property type="component" value="Unassembled WGS sequence"/>
</dbReference>
<dbReference type="PRINTS" id="PR00405">
    <property type="entry name" value="REVINTRACTNG"/>
</dbReference>
<keyword evidence="3 5" id="KW-0863">Zinc-finger</keyword>
<dbReference type="SMART" id="SM00105">
    <property type="entry name" value="ArfGap"/>
    <property type="match status" value="1"/>
</dbReference>
<keyword evidence="2" id="KW-0479">Metal-binding</keyword>
<dbReference type="InterPro" id="IPR038508">
    <property type="entry name" value="ArfGAP_dom_sf"/>
</dbReference>
<keyword evidence="9" id="KW-1185">Reference proteome</keyword>
<feature type="region of interest" description="Disordered" evidence="6">
    <location>
        <begin position="341"/>
        <end position="374"/>
    </location>
</feature>
<dbReference type="GO" id="GO:0005096">
    <property type="term" value="F:GTPase activator activity"/>
    <property type="evidence" value="ECO:0007669"/>
    <property type="project" value="UniProtKB-KW"/>
</dbReference>
<dbReference type="GO" id="GO:0000139">
    <property type="term" value="C:Golgi membrane"/>
    <property type="evidence" value="ECO:0007669"/>
    <property type="project" value="GOC"/>
</dbReference>
<dbReference type="GO" id="GO:0008270">
    <property type="term" value="F:zinc ion binding"/>
    <property type="evidence" value="ECO:0007669"/>
    <property type="project" value="UniProtKB-KW"/>
</dbReference>
<proteinExistence type="predicted"/>
<reference evidence="9" key="1">
    <citation type="submission" date="2016-10" db="EMBL/GenBank/DDBJ databases">
        <authorList>
            <person name="Jeantristanb JTB J.-T."/>
            <person name="Ricardo R."/>
        </authorList>
    </citation>
    <scope>NUCLEOTIDE SEQUENCE [LARGE SCALE GENOMIC DNA]</scope>
</reference>